<sequence>MEPKAHHIIIGLFTVATAAAALVFALWLGKTATDREWAWYEIGFDHPVSGLSKGNPVQYSGVEVGEVMELTLDPENPSHVRVLVRVDESVKIRENTRVGLVLANITGSMSVRFRDGTSDSPVIEGNRKNPPRIMAEPSVFTSLLDNGEALLSKAERLLTNANTLFSEENSENLTVILRNTRIATDGLMARRDELEELMERMNDASVRAAEASERVSEFADNADNLLQSEGKQTLVALNNAITSIQTTATRIEQLTVNNEGALDEGLQGLGELSPALRELRSTLRNLNHFTRRLEDDPTSTIWNRETIQEVPQ</sequence>
<dbReference type="STRING" id="1318628.MARLIPOL_06754"/>
<dbReference type="eggNOG" id="COG1463">
    <property type="taxonomic scope" value="Bacteria"/>
</dbReference>
<feature type="transmembrane region" description="Helical" evidence="2">
    <location>
        <begin position="6"/>
        <end position="28"/>
    </location>
</feature>
<reference evidence="4 5" key="1">
    <citation type="journal article" date="2013" name="Genome Announc.">
        <title>Draft Genome Sequence of the Moderately Halophilic Bacterium Marinobacter lipolyticus Strain SM19.</title>
        <authorList>
            <person name="Papke R.T."/>
            <person name="de la Haba R.R."/>
            <person name="Infante-Dominguez C."/>
            <person name="Perez D."/>
            <person name="Sanchez-Porro C."/>
            <person name="Lapierre P."/>
            <person name="Ventosa A."/>
        </authorList>
    </citation>
    <scope>NUCLEOTIDE SEQUENCE [LARGE SCALE GENOMIC DNA]</scope>
    <source>
        <strain evidence="4 5">SM19</strain>
    </source>
</reference>
<feature type="domain" description="Mce/MlaD" evidence="3">
    <location>
        <begin position="48"/>
        <end position="114"/>
    </location>
</feature>
<evidence type="ECO:0000313" key="5">
    <source>
        <dbReference type="Proteomes" id="UP000016540"/>
    </source>
</evidence>
<keyword evidence="5" id="KW-1185">Reference proteome</keyword>
<name>R8B1H7_9GAMM</name>
<comment type="caution">
    <text evidence="4">The sequence shown here is derived from an EMBL/GenBank/DDBJ whole genome shotgun (WGS) entry which is preliminary data.</text>
</comment>
<accession>R8B1H7</accession>
<keyword evidence="2" id="KW-0472">Membrane</keyword>
<organism evidence="4 5">
    <name type="scientific">Marinobacter lipolyticus SM19</name>
    <dbReference type="NCBI Taxonomy" id="1318628"/>
    <lineage>
        <taxon>Bacteria</taxon>
        <taxon>Pseudomonadati</taxon>
        <taxon>Pseudomonadota</taxon>
        <taxon>Gammaproteobacteria</taxon>
        <taxon>Pseudomonadales</taxon>
        <taxon>Marinobacteraceae</taxon>
        <taxon>Marinobacter</taxon>
    </lineage>
</organism>
<evidence type="ECO:0000256" key="1">
    <source>
        <dbReference type="SAM" id="Coils"/>
    </source>
</evidence>
<protein>
    <recommendedName>
        <fullName evidence="3">Mce/MlaD domain-containing protein</fullName>
    </recommendedName>
</protein>
<gene>
    <name evidence="4" type="ORF">MARLIPOL_06754</name>
</gene>
<feature type="coiled-coil region" evidence="1">
    <location>
        <begin position="184"/>
        <end position="214"/>
    </location>
</feature>
<dbReference type="PANTHER" id="PTHR36698:SF2">
    <property type="entry name" value="MCE_MLAD DOMAIN-CONTAINING PROTEIN"/>
    <property type="match status" value="1"/>
</dbReference>
<dbReference type="HOGENOM" id="CLU_013850_1_2_6"/>
<dbReference type="RefSeq" id="WP_012137356.1">
    <property type="nucleotide sequence ID" value="NZ_KE007317.1"/>
</dbReference>
<dbReference type="PATRIC" id="fig|1318628.3.peg.1351"/>
<dbReference type="PANTHER" id="PTHR36698">
    <property type="entry name" value="BLL5892 PROTEIN"/>
    <property type="match status" value="1"/>
</dbReference>
<dbReference type="InterPro" id="IPR003399">
    <property type="entry name" value="Mce/MlaD"/>
</dbReference>
<dbReference type="OrthoDB" id="9806984at2"/>
<dbReference type="AlphaFoldDB" id="R8B1H7"/>
<dbReference type="Pfam" id="PF02470">
    <property type="entry name" value="MlaD"/>
    <property type="match status" value="1"/>
</dbReference>
<keyword evidence="2" id="KW-1133">Transmembrane helix</keyword>
<evidence type="ECO:0000259" key="3">
    <source>
        <dbReference type="Pfam" id="PF02470"/>
    </source>
</evidence>
<evidence type="ECO:0000313" key="4">
    <source>
        <dbReference type="EMBL" id="EON92430.1"/>
    </source>
</evidence>
<keyword evidence="1" id="KW-0175">Coiled coil</keyword>
<evidence type="ECO:0000256" key="2">
    <source>
        <dbReference type="SAM" id="Phobius"/>
    </source>
</evidence>
<keyword evidence="2" id="KW-0812">Transmembrane</keyword>
<dbReference type="EMBL" id="ASAD01000010">
    <property type="protein sequence ID" value="EON92430.1"/>
    <property type="molecule type" value="Genomic_DNA"/>
</dbReference>
<dbReference type="Proteomes" id="UP000016540">
    <property type="component" value="Unassembled WGS sequence"/>
</dbReference>
<proteinExistence type="predicted"/>